<accession>A0A9P8CDC1</accession>
<comment type="caution">
    <text evidence="1">The sequence shown here is derived from an EMBL/GenBank/DDBJ whole genome shotgun (WGS) entry which is preliminary data.</text>
</comment>
<dbReference type="AlphaFoldDB" id="A0A9P8CDC1"/>
<evidence type="ECO:0000313" key="2">
    <source>
        <dbReference type="Proteomes" id="UP000887226"/>
    </source>
</evidence>
<dbReference type="OrthoDB" id="74360at2759"/>
<protein>
    <recommendedName>
        <fullName evidence="3">FAD/NAD(P)-binding domain-containing protein</fullName>
    </recommendedName>
</protein>
<proteinExistence type="predicted"/>
<dbReference type="EMBL" id="MU254057">
    <property type="protein sequence ID" value="KAG9242592.1"/>
    <property type="molecule type" value="Genomic_DNA"/>
</dbReference>
<gene>
    <name evidence="1" type="ORF">BJ878DRAFT_481888</name>
</gene>
<name>A0A9P8CDC1_9HELO</name>
<dbReference type="Proteomes" id="UP000887226">
    <property type="component" value="Unassembled WGS sequence"/>
</dbReference>
<organism evidence="1 2">
    <name type="scientific">Calycina marina</name>
    <dbReference type="NCBI Taxonomy" id="1763456"/>
    <lineage>
        <taxon>Eukaryota</taxon>
        <taxon>Fungi</taxon>
        <taxon>Dikarya</taxon>
        <taxon>Ascomycota</taxon>
        <taxon>Pezizomycotina</taxon>
        <taxon>Leotiomycetes</taxon>
        <taxon>Helotiales</taxon>
        <taxon>Pezizellaceae</taxon>
        <taxon>Calycina</taxon>
    </lineage>
</organism>
<reference evidence="1" key="1">
    <citation type="journal article" date="2021" name="IMA Fungus">
        <title>Genomic characterization of three marine fungi, including Emericellopsis atlantica sp. nov. with signatures of a generalist lifestyle and marine biomass degradation.</title>
        <authorList>
            <person name="Hagestad O.C."/>
            <person name="Hou L."/>
            <person name="Andersen J.H."/>
            <person name="Hansen E.H."/>
            <person name="Altermark B."/>
            <person name="Li C."/>
            <person name="Kuhnert E."/>
            <person name="Cox R.J."/>
            <person name="Crous P.W."/>
            <person name="Spatafora J.W."/>
            <person name="Lail K."/>
            <person name="Amirebrahimi M."/>
            <person name="Lipzen A."/>
            <person name="Pangilinan J."/>
            <person name="Andreopoulos W."/>
            <person name="Hayes R.D."/>
            <person name="Ng V."/>
            <person name="Grigoriev I.V."/>
            <person name="Jackson S.A."/>
            <person name="Sutton T.D.S."/>
            <person name="Dobson A.D.W."/>
            <person name="Rama T."/>
        </authorList>
    </citation>
    <scope>NUCLEOTIDE SEQUENCE</scope>
    <source>
        <strain evidence="1">TRa3180A</strain>
    </source>
</reference>
<evidence type="ECO:0000313" key="1">
    <source>
        <dbReference type="EMBL" id="KAG9242592.1"/>
    </source>
</evidence>
<sequence>MHVNLDELTRFLEKVAQDIERTADVSKPTKTQRLFSEQSIISHTPKFSDKLPYLDYPADFPEFLTTRDIISWTEPYQKAIGLNTEFGIIVQTTLFSHQASSATSLHPESTNGSTLNGQIYHTIDRKSARLIPDLNIKKACPFLTPHSITEGNIPKPKRLLAWTQIVIIGCGCGTSAFDIAQGLIAHGGPSVTIIQCGPTLVVSITADNTLFLGGWKTLPTSSADLVGDSFPLPIALIFMISAKQMMAQHDAALLAGFEKAGLMVKRSEDGVGLLHYHLFRGRGGVILIRAGVRW</sequence>
<evidence type="ECO:0008006" key="3">
    <source>
        <dbReference type="Google" id="ProtNLM"/>
    </source>
</evidence>
<keyword evidence="2" id="KW-1185">Reference proteome</keyword>